<dbReference type="AlphaFoldDB" id="A0A2Z7ALL6"/>
<evidence type="ECO:0000313" key="2">
    <source>
        <dbReference type="Proteomes" id="UP000250235"/>
    </source>
</evidence>
<keyword evidence="2" id="KW-1185">Reference proteome</keyword>
<gene>
    <name evidence="1" type="ORF">F511_05327</name>
</gene>
<sequence>MQLSTNCHSAWVSRTVLIPRSNRTPQLRSRSQIKSHLQCFSQLRPRHCSSLGTKTQLRYLTNISRPQQIMLPDRSLLQISSRATISFCCPAQFAHSDQLEHSAQLTISSTVRITQLTMLYSVYNDCGRLRQSGPRPDARLLRHPALEGLTRSARTDSPRQDWPETIFRRREAAHGGGGGGL</sequence>
<name>A0A2Z7ALL6_9LAMI</name>
<protein>
    <submittedName>
        <fullName evidence="1">Uncharacterized protein</fullName>
    </submittedName>
</protein>
<proteinExistence type="predicted"/>
<reference evidence="1 2" key="1">
    <citation type="journal article" date="2015" name="Proc. Natl. Acad. Sci. U.S.A.">
        <title>The resurrection genome of Boea hygrometrica: A blueprint for survival of dehydration.</title>
        <authorList>
            <person name="Xiao L."/>
            <person name="Yang G."/>
            <person name="Zhang L."/>
            <person name="Yang X."/>
            <person name="Zhao S."/>
            <person name="Ji Z."/>
            <person name="Zhou Q."/>
            <person name="Hu M."/>
            <person name="Wang Y."/>
            <person name="Chen M."/>
            <person name="Xu Y."/>
            <person name="Jin H."/>
            <person name="Xiao X."/>
            <person name="Hu G."/>
            <person name="Bao F."/>
            <person name="Hu Y."/>
            <person name="Wan P."/>
            <person name="Li L."/>
            <person name="Deng X."/>
            <person name="Kuang T."/>
            <person name="Xiang C."/>
            <person name="Zhu J.K."/>
            <person name="Oliver M.J."/>
            <person name="He Y."/>
        </authorList>
    </citation>
    <scope>NUCLEOTIDE SEQUENCE [LARGE SCALE GENOMIC DNA]</scope>
    <source>
        <strain evidence="2">cv. XS01</strain>
    </source>
</reference>
<evidence type="ECO:0000313" key="1">
    <source>
        <dbReference type="EMBL" id="KZV22695.1"/>
    </source>
</evidence>
<dbReference type="Proteomes" id="UP000250235">
    <property type="component" value="Unassembled WGS sequence"/>
</dbReference>
<dbReference type="EMBL" id="KV014110">
    <property type="protein sequence ID" value="KZV22695.1"/>
    <property type="molecule type" value="Genomic_DNA"/>
</dbReference>
<organism evidence="1 2">
    <name type="scientific">Dorcoceras hygrometricum</name>
    <dbReference type="NCBI Taxonomy" id="472368"/>
    <lineage>
        <taxon>Eukaryota</taxon>
        <taxon>Viridiplantae</taxon>
        <taxon>Streptophyta</taxon>
        <taxon>Embryophyta</taxon>
        <taxon>Tracheophyta</taxon>
        <taxon>Spermatophyta</taxon>
        <taxon>Magnoliopsida</taxon>
        <taxon>eudicotyledons</taxon>
        <taxon>Gunneridae</taxon>
        <taxon>Pentapetalae</taxon>
        <taxon>asterids</taxon>
        <taxon>lamiids</taxon>
        <taxon>Lamiales</taxon>
        <taxon>Gesneriaceae</taxon>
        <taxon>Didymocarpoideae</taxon>
        <taxon>Trichosporeae</taxon>
        <taxon>Loxocarpinae</taxon>
        <taxon>Dorcoceras</taxon>
    </lineage>
</organism>
<accession>A0A2Z7ALL6</accession>